<feature type="compositionally biased region" description="Polar residues" evidence="1">
    <location>
        <begin position="127"/>
        <end position="142"/>
    </location>
</feature>
<feature type="compositionally biased region" description="Low complexity" evidence="1">
    <location>
        <begin position="23"/>
        <end position="35"/>
    </location>
</feature>
<comment type="caution">
    <text evidence="2">The sequence shown here is derived from an EMBL/GenBank/DDBJ whole genome shotgun (WGS) entry which is preliminary data.</text>
</comment>
<feature type="compositionally biased region" description="Pro residues" evidence="1">
    <location>
        <begin position="108"/>
        <end position="117"/>
    </location>
</feature>
<protein>
    <submittedName>
        <fullName evidence="2">Uncharacterized protein</fullName>
    </submittedName>
</protein>
<dbReference type="EMBL" id="CAVMBE010000041">
    <property type="protein sequence ID" value="CAK4030881.1"/>
    <property type="molecule type" value="Genomic_DNA"/>
</dbReference>
<gene>
    <name evidence="2" type="ORF">LECACI_7A006039</name>
</gene>
<reference evidence="2" key="1">
    <citation type="submission" date="2023-11" db="EMBL/GenBank/DDBJ databases">
        <authorList>
            <person name="Alioto T."/>
            <person name="Alioto T."/>
            <person name="Gomez Garrido J."/>
        </authorList>
    </citation>
    <scope>NUCLEOTIDE SEQUENCE</scope>
</reference>
<dbReference type="Proteomes" id="UP001296104">
    <property type="component" value="Unassembled WGS sequence"/>
</dbReference>
<feature type="region of interest" description="Disordered" evidence="1">
    <location>
        <begin position="90"/>
        <end position="198"/>
    </location>
</feature>
<sequence>MTMSLQRPAYLDNLFRDLPTTPPGHSSTSSVSCSSTASSYDLRSAYPSSRPLSLFLEEDKSDTFSTHSKKSFLGARRRWGLGTVLNRRTYPQTDEYQYPRPSTSATTPPSPPLPPISAPTLPFAEAQGNNGRRPSLPKLQTSFPPPQAISTYAKRPLPAVPGQAPPLQPAAAVRPVPSHPPRVQSRSKRSRTESTRSSGGELKCQRCYYYAARNCQGYVLGGGPGDACEACLQAGFFGAK</sequence>
<proteinExistence type="predicted"/>
<dbReference type="PROSITE" id="PS51257">
    <property type="entry name" value="PROKAR_LIPOPROTEIN"/>
    <property type="match status" value="1"/>
</dbReference>
<keyword evidence="3" id="KW-1185">Reference proteome</keyword>
<organism evidence="2 3">
    <name type="scientific">Lecanosticta acicola</name>
    <dbReference type="NCBI Taxonomy" id="111012"/>
    <lineage>
        <taxon>Eukaryota</taxon>
        <taxon>Fungi</taxon>
        <taxon>Dikarya</taxon>
        <taxon>Ascomycota</taxon>
        <taxon>Pezizomycotina</taxon>
        <taxon>Dothideomycetes</taxon>
        <taxon>Dothideomycetidae</taxon>
        <taxon>Mycosphaerellales</taxon>
        <taxon>Mycosphaerellaceae</taxon>
        <taxon>Lecanosticta</taxon>
    </lineage>
</organism>
<accession>A0AAI8Z1W1</accession>
<name>A0AAI8Z1W1_9PEZI</name>
<evidence type="ECO:0000313" key="3">
    <source>
        <dbReference type="Proteomes" id="UP001296104"/>
    </source>
</evidence>
<dbReference type="AlphaFoldDB" id="A0AAI8Z1W1"/>
<evidence type="ECO:0000313" key="2">
    <source>
        <dbReference type="EMBL" id="CAK4030881.1"/>
    </source>
</evidence>
<feature type="region of interest" description="Disordered" evidence="1">
    <location>
        <begin position="15"/>
        <end position="35"/>
    </location>
</feature>
<evidence type="ECO:0000256" key="1">
    <source>
        <dbReference type="SAM" id="MobiDB-lite"/>
    </source>
</evidence>